<gene>
    <name evidence="3" type="primary">esiB</name>
    <name evidence="3" type="ORF">SNEC2469_LOCUS3484</name>
</gene>
<feature type="region of interest" description="Disordered" evidence="2">
    <location>
        <begin position="1"/>
        <end position="23"/>
    </location>
</feature>
<evidence type="ECO:0000256" key="1">
    <source>
        <dbReference type="ARBA" id="ARBA00038101"/>
    </source>
</evidence>
<comment type="caution">
    <text evidence="3">The sequence shown here is derived from an EMBL/GenBank/DDBJ whole genome shotgun (WGS) entry which is preliminary data.</text>
</comment>
<dbReference type="PANTHER" id="PTHR11102:SF160">
    <property type="entry name" value="ERAD-ASSOCIATED E3 UBIQUITIN-PROTEIN LIGASE COMPONENT HRD3"/>
    <property type="match status" value="1"/>
</dbReference>
<dbReference type="InterPro" id="IPR006597">
    <property type="entry name" value="Sel1-like"/>
</dbReference>
<evidence type="ECO:0000256" key="2">
    <source>
        <dbReference type="SAM" id="MobiDB-lite"/>
    </source>
</evidence>
<protein>
    <submittedName>
        <fullName evidence="3">EsiB protein</fullName>
    </submittedName>
</protein>
<dbReference type="InterPro" id="IPR011990">
    <property type="entry name" value="TPR-like_helical_dom_sf"/>
</dbReference>
<name>A0A812KMZ4_9DINO</name>
<keyword evidence="4" id="KW-1185">Reference proteome</keyword>
<evidence type="ECO:0000313" key="3">
    <source>
        <dbReference type="EMBL" id="CAE7229876.1"/>
    </source>
</evidence>
<dbReference type="SUPFAM" id="SSF81901">
    <property type="entry name" value="HCP-like"/>
    <property type="match status" value="2"/>
</dbReference>
<accession>A0A812KMZ4</accession>
<dbReference type="OrthoDB" id="272077at2759"/>
<comment type="similarity">
    <text evidence="1">Belongs to the sel-1 family.</text>
</comment>
<sequence length="624" mass="68225">MMEAGMASSASRDGGYAAGEGKGKLRGSTVSAADSWTIDQLVAAVPVRPYIFSEPPRSVSTGGRCGAVEYRGSVPKLYMQGEARFSVFKGIFTDNEVAQLLSGCSQVLSEEIRNGRGRDPDPVDGHPSFAVKLADMGLFSETMSSTSSSALRPLVETVLLPLVRQHYDSPTAALSSAFFRRFVPEERRFIAPHHEHGAFAVVVVSLQEPATSTGGLFVQGSEKAFLDRRFVQLERGDLCMFQYDLHHGTDVQDGFRYELVLHFKDSAEAALDGTCPWYRTHVDKDNESALYGLALSLASAKDFRRAKAFLDKACDGDHPEAMFTAAEWFWEPPAGSGLQESTHAALSLWQRAAELGHSRSQSRYGGLLVQGVHGRIQQDVVEGKRLLRLAFEQDDPDAGFFLGQRLLQEGDRDGATKLLAACLKGHPRACFQVAEMYREGQHKFPKDLQQSLRYTKWAAHQGDAQALSNLGHLLVNGMGVVKDEAKAVRLFRHAAQRGAAEGMLNYGLALLRGSGGVKVDYQEALKWAQKSAAMGHSLAHQQLSMFFNAAKNPNPPARCVPSSMEELRTLGVRDLRDLLRSEGCPVAQFGVRCKDGLKVAGYRPLYVQFGQGAVCGLPSTLEPR</sequence>
<organism evidence="3 4">
    <name type="scientific">Symbiodinium necroappetens</name>
    <dbReference type="NCBI Taxonomy" id="1628268"/>
    <lineage>
        <taxon>Eukaryota</taxon>
        <taxon>Sar</taxon>
        <taxon>Alveolata</taxon>
        <taxon>Dinophyceae</taxon>
        <taxon>Suessiales</taxon>
        <taxon>Symbiodiniaceae</taxon>
        <taxon>Symbiodinium</taxon>
    </lineage>
</organism>
<evidence type="ECO:0000313" key="4">
    <source>
        <dbReference type="Proteomes" id="UP000601435"/>
    </source>
</evidence>
<dbReference type="Gene3D" id="1.25.40.10">
    <property type="entry name" value="Tetratricopeptide repeat domain"/>
    <property type="match status" value="2"/>
</dbReference>
<dbReference type="SMART" id="SM00671">
    <property type="entry name" value="SEL1"/>
    <property type="match status" value="6"/>
</dbReference>
<dbReference type="Pfam" id="PF08238">
    <property type="entry name" value="Sel1"/>
    <property type="match status" value="6"/>
</dbReference>
<reference evidence="3" key="1">
    <citation type="submission" date="2021-02" db="EMBL/GenBank/DDBJ databases">
        <authorList>
            <person name="Dougan E. K."/>
            <person name="Rhodes N."/>
            <person name="Thang M."/>
            <person name="Chan C."/>
        </authorList>
    </citation>
    <scope>NUCLEOTIDE SEQUENCE</scope>
</reference>
<dbReference type="InterPro" id="IPR050767">
    <property type="entry name" value="Sel1_AlgK"/>
</dbReference>
<dbReference type="AlphaFoldDB" id="A0A812KMZ4"/>
<dbReference type="EMBL" id="CAJNJA010007853">
    <property type="protein sequence ID" value="CAE7229876.1"/>
    <property type="molecule type" value="Genomic_DNA"/>
</dbReference>
<proteinExistence type="inferred from homology"/>
<dbReference type="Proteomes" id="UP000601435">
    <property type="component" value="Unassembled WGS sequence"/>
</dbReference>
<dbReference type="PANTHER" id="PTHR11102">
    <property type="entry name" value="SEL-1-LIKE PROTEIN"/>
    <property type="match status" value="1"/>
</dbReference>